<dbReference type="EMBL" id="JAVRFD010000003">
    <property type="protein sequence ID" value="MDT0542991.1"/>
    <property type="molecule type" value="Genomic_DNA"/>
</dbReference>
<dbReference type="Pfam" id="PF19798">
    <property type="entry name" value="Sulfotransfer_5"/>
    <property type="match status" value="1"/>
</dbReference>
<accession>A0ABU2XAP8</accession>
<evidence type="ECO:0008006" key="3">
    <source>
        <dbReference type="Google" id="ProtNLM"/>
    </source>
</evidence>
<keyword evidence="2" id="KW-1185">Reference proteome</keyword>
<proteinExistence type="predicted"/>
<sequence length="257" mass="30080">MTAPDPRAPSVALWSHPRSMSTALERSFIERGDFTVFHEEFAYVYFMHEKRAEIPHKHPRPGHPLTYPEIKRMMEDARRQGPVFHKDFPYHCLDHLLADPRYLLGQINTFLVRDPEEAVLSHATVHPGVTREVLGYEQLARLFDFVRKLTGRTPLVINAEDLATRPEQTIAAYCDAVGIPFRPEALRWSQGERPEWATWSGWHTDVSASDGIRAPRRNYRFGYEDMPHLRDFARYCRPFYEHLDSFRLRPDHKEALT</sequence>
<reference evidence="1" key="1">
    <citation type="submission" date="2024-05" db="EMBL/GenBank/DDBJ databases">
        <title>30 novel species of actinomycetes from the DSMZ collection.</title>
        <authorList>
            <person name="Nouioui I."/>
        </authorList>
    </citation>
    <scope>NUCLEOTIDE SEQUENCE</scope>
    <source>
        <strain evidence="1">DSM 41529</strain>
    </source>
</reference>
<name>A0ABU2XAP8_9ACTN</name>
<dbReference type="InterPro" id="IPR027417">
    <property type="entry name" value="P-loop_NTPase"/>
</dbReference>
<dbReference type="InterPro" id="IPR053226">
    <property type="entry name" value="Pyrrolopyrazine_biosynth_F"/>
</dbReference>
<evidence type="ECO:0000313" key="2">
    <source>
        <dbReference type="Proteomes" id="UP001180754"/>
    </source>
</evidence>
<dbReference type="RefSeq" id="WP_311723341.1">
    <property type="nucleotide sequence ID" value="NZ_JAVRFD010000003.1"/>
</dbReference>
<gene>
    <name evidence="1" type="ORF">RND15_09685</name>
</gene>
<dbReference type="Gene3D" id="3.40.50.300">
    <property type="entry name" value="P-loop containing nucleotide triphosphate hydrolases"/>
    <property type="match status" value="1"/>
</dbReference>
<comment type="caution">
    <text evidence="1">The sequence shown here is derived from an EMBL/GenBank/DDBJ whole genome shotgun (WGS) entry which is preliminary data.</text>
</comment>
<organism evidence="1 2">
    <name type="scientific">Streptomyces lonegramiae</name>
    <dbReference type="NCBI Taxonomy" id="3075524"/>
    <lineage>
        <taxon>Bacteria</taxon>
        <taxon>Bacillati</taxon>
        <taxon>Actinomycetota</taxon>
        <taxon>Actinomycetes</taxon>
        <taxon>Kitasatosporales</taxon>
        <taxon>Streptomycetaceae</taxon>
        <taxon>Streptomyces</taxon>
    </lineage>
</organism>
<evidence type="ECO:0000313" key="1">
    <source>
        <dbReference type="EMBL" id="MDT0542991.1"/>
    </source>
</evidence>
<protein>
    <recommendedName>
        <fullName evidence="3">Sulfotransferase family protein</fullName>
    </recommendedName>
</protein>
<dbReference type="PANTHER" id="PTHR48419">
    <property type="entry name" value="SULFOTRANSFERASE DOMAIN-CONTAINING PROTEIN"/>
    <property type="match status" value="1"/>
</dbReference>
<dbReference type="PANTHER" id="PTHR48419:SF1">
    <property type="entry name" value="SULFOTRANSFERASE DOMAIN-CONTAINING PROTEIN"/>
    <property type="match status" value="1"/>
</dbReference>
<dbReference type="Proteomes" id="UP001180754">
    <property type="component" value="Unassembled WGS sequence"/>
</dbReference>
<dbReference type="SUPFAM" id="SSF52540">
    <property type="entry name" value="P-loop containing nucleoside triphosphate hydrolases"/>
    <property type="match status" value="1"/>
</dbReference>